<accession>B6FXJ4</accession>
<dbReference type="CDD" id="cd04301">
    <property type="entry name" value="NAT_SF"/>
    <property type="match status" value="1"/>
</dbReference>
<protein>
    <submittedName>
        <fullName evidence="2">Acetyltransferase, GNAT family</fullName>
    </submittedName>
</protein>
<keyword evidence="3" id="KW-1185">Reference proteome</keyword>
<name>B6FXJ4_PEPHT</name>
<evidence type="ECO:0000313" key="3">
    <source>
        <dbReference type="Proteomes" id="UP000003178"/>
    </source>
</evidence>
<feature type="domain" description="N-acetyltransferase" evidence="1">
    <location>
        <begin position="1"/>
        <end position="152"/>
    </location>
</feature>
<dbReference type="AlphaFoldDB" id="B6FXJ4"/>
<dbReference type="PROSITE" id="PS51186">
    <property type="entry name" value="GNAT"/>
    <property type="match status" value="1"/>
</dbReference>
<evidence type="ECO:0000259" key="1">
    <source>
        <dbReference type="PROSITE" id="PS51186"/>
    </source>
</evidence>
<dbReference type="Gene3D" id="3.40.630.30">
    <property type="match status" value="1"/>
</dbReference>
<keyword evidence="2" id="KW-0808">Transferase</keyword>
<gene>
    <name evidence="2" type="ORF">CLOHIR_00593</name>
</gene>
<dbReference type="Pfam" id="PF13527">
    <property type="entry name" value="Acetyltransf_9"/>
    <property type="match status" value="1"/>
</dbReference>
<dbReference type="EMBL" id="ABWP01000022">
    <property type="protein sequence ID" value="EEA85779.1"/>
    <property type="molecule type" value="Genomic_DNA"/>
</dbReference>
<evidence type="ECO:0000313" key="2">
    <source>
        <dbReference type="EMBL" id="EEA85779.1"/>
    </source>
</evidence>
<reference evidence="2 3" key="1">
    <citation type="submission" date="2008-09" db="EMBL/GenBank/DDBJ databases">
        <authorList>
            <person name="Fulton L."/>
            <person name="Clifton S."/>
            <person name="Fulton B."/>
            <person name="Xu J."/>
            <person name="Minx P."/>
            <person name="Pepin K.H."/>
            <person name="Johnson M."/>
            <person name="Thiruvilangam P."/>
            <person name="Bhonagiri V."/>
            <person name="Nash W.E."/>
            <person name="Mardis E.R."/>
            <person name="Wilson R.K."/>
        </authorList>
    </citation>
    <scope>NUCLEOTIDE SEQUENCE [LARGE SCALE GENOMIC DNA]</scope>
    <source>
        <strain evidence="2 3">DSM 13275</strain>
    </source>
</reference>
<dbReference type="RefSeq" id="WP_006439522.1">
    <property type="nucleotide sequence ID" value="NZ_DS995355.1"/>
</dbReference>
<organism evidence="2 3">
    <name type="scientific">Peptacetobacter hiranonis (strain DSM 13275 / JCM 10541 / KCTC 15199 / TO-931)</name>
    <name type="common">Clostridium hiranonis</name>
    <dbReference type="NCBI Taxonomy" id="500633"/>
    <lineage>
        <taxon>Bacteria</taxon>
        <taxon>Bacillati</taxon>
        <taxon>Bacillota</taxon>
        <taxon>Clostridia</taxon>
        <taxon>Peptostreptococcales</taxon>
        <taxon>Peptostreptococcaceae</taxon>
        <taxon>Peptacetobacter</taxon>
    </lineage>
</organism>
<dbReference type="InterPro" id="IPR000182">
    <property type="entry name" value="GNAT_dom"/>
</dbReference>
<dbReference type="Proteomes" id="UP000003178">
    <property type="component" value="Unassembled WGS sequence"/>
</dbReference>
<sequence length="169" mass="18813">MLIRNVKESDFEEIYSFVKTAFETAKNSTGNEREFVSEIRNKDTYIPECEFVAEKDGKIIGHVILSKLDIETDDGEVFHGVRVEQIVVAEDERDNRLGGMLICNACMMAAELGYPGAFVVGYPEYFGKFGFIETAEYDIENVSGIDDKLVLACPTCTGGFRGIKGKVNL</sequence>
<comment type="caution">
    <text evidence="2">The sequence shown here is derived from an EMBL/GenBank/DDBJ whole genome shotgun (WGS) entry which is preliminary data.</text>
</comment>
<proteinExistence type="predicted"/>
<dbReference type="eggNOG" id="COG3153">
    <property type="taxonomic scope" value="Bacteria"/>
</dbReference>
<dbReference type="OrthoDB" id="9797178at2"/>
<dbReference type="GO" id="GO:0016747">
    <property type="term" value="F:acyltransferase activity, transferring groups other than amino-acyl groups"/>
    <property type="evidence" value="ECO:0007669"/>
    <property type="project" value="InterPro"/>
</dbReference>
<dbReference type="InterPro" id="IPR016181">
    <property type="entry name" value="Acyl_CoA_acyltransferase"/>
</dbReference>
<dbReference type="SUPFAM" id="SSF55729">
    <property type="entry name" value="Acyl-CoA N-acyltransferases (Nat)"/>
    <property type="match status" value="1"/>
</dbReference>
<dbReference type="HOGENOM" id="CLU_081840_1_2_9"/>
<reference evidence="2 3" key="2">
    <citation type="submission" date="2008-10" db="EMBL/GenBank/DDBJ databases">
        <title>Draft genome sequence of Clostridium hiranonis (DSM 13275).</title>
        <authorList>
            <person name="Sudarsanam P."/>
            <person name="Ley R."/>
            <person name="Guruge J."/>
            <person name="Turnbaugh P.J."/>
            <person name="Mahowald M."/>
            <person name="Liep D."/>
            <person name="Gordon J."/>
        </authorList>
    </citation>
    <scope>NUCLEOTIDE SEQUENCE [LARGE SCALE GENOMIC DNA]</scope>
    <source>
        <strain evidence="2 3">DSM 13275</strain>
    </source>
</reference>
<dbReference type="STRING" id="500633.CLOHIR_00593"/>